<dbReference type="AlphaFoldDB" id="A0A139H0B4"/>
<dbReference type="Pfam" id="PF10307">
    <property type="entry name" value="HAD_SAK_1"/>
    <property type="match status" value="1"/>
</dbReference>
<dbReference type="EMBL" id="LFZN01000194">
    <property type="protein sequence ID" value="KXS95897.1"/>
    <property type="molecule type" value="Genomic_DNA"/>
</dbReference>
<name>A0A139H0B4_9PEZI</name>
<feature type="domain" description="Swiss Army Knife RNA repair protein HAD" evidence="2">
    <location>
        <begin position="63"/>
        <end position="269"/>
    </location>
</feature>
<gene>
    <name evidence="3" type="ORF">AC578_2642</name>
</gene>
<evidence type="ECO:0000259" key="2">
    <source>
        <dbReference type="Pfam" id="PF10307"/>
    </source>
</evidence>
<reference evidence="3 4" key="1">
    <citation type="submission" date="2015-07" db="EMBL/GenBank/DDBJ databases">
        <title>Comparative genomics of the Sigatoka disease complex on banana suggests a link between parallel evolutionary changes in Pseudocercospora fijiensis and Pseudocercospora eumusae and increased virulence on the banana host.</title>
        <authorList>
            <person name="Chang T.-C."/>
            <person name="Salvucci A."/>
            <person name="Crous P.W."/>
            <person name="Stergiopoulos I."/>
        </authorList>
    </citation>
    <scope>NUCLEOTIDE SEQUENCE [LARGE SCALE GENOMIC DNA]</scope>
    <source>
        <strain evidence="3 4">CBS 114824</strain>
    </source>
</reference>
<evidence type="ECO:0000313" key="3">
    <source>
        <dbReference type="EMBL" id="KXS95897.1"/>
    </source>
</evidence>
<dbReference type="GO" id="GO:0000494">
    <property type="term" value="P:box C/D sno(s)RNA 3'-end processing"/>
    <property type="evidence" value="ECO:0007669"/>
    <property type="project" value="TreeGrafter"/>
</dbReference>
<dbReference type="GO" id="GO:1990259">
    <property type="term" value="F:histone H2AQ104 methyltransferase activity"/>
    <property type="evidence" value="ECO:0007669"/>
    <property type="project" value="TreeGrafter"/>
</dbReference>
<evidence type="ECO:0000256" key="1">
    <source>
        <dbReference type="SAM" id="MobiDB-lite"/>
    </source>
</evidence>
<dbReference type="GO" id="GO:0032040">
    <property type="term" value="C:small-subunit processome"/>
    <property type="evidence" value="ECO:0007669"/>
    <property type="project" value="TreeGrafter"/>
</dbReference>
<feature type="compositionally biased region" description="Gly residues" evidence="1">
    <location>
        <begin position="541"/>
        <end position="550"/>
    </location>
</feature>
<proteinExistence type="predicted"/>
<protein>
    <recommendedName>
        <fullName evidence="2">Swiss Army Knife RNA repair protein HAD domain-containing protein</fullName>
    </recommendedName>
</protein>
<dbReference type="Proteomes" id="UP000070133">
    <property type="component" value="Unassembled WGS sequence"/>
</dbReference>
<feature type="region of interest" description="Disordered" evidence="1">
    <location>
        <begin position="434"/>
        <end position="550"/>
    </location>
</feature>
<dbReference type="PANTHER" id="PTHR10335:SF23">
    <property type="entry name" value="OB FOLD-CONTAINING PROTEIN, NUCLEIC ACID BINDING"/>
    <property type="match status" value="1"/>
</dbReference>
<accession>A0A139H0B4</accession>
<dbReference type="GO" id="GO:0003723">
    <property type="term" value="F:RNA binding"/>
    <property type="evidence" value="ECO:0007669"/>
    <property type="project" value="TreeGrafter"/>
</dbReference>
<organism evidence="3 4">
    <name type="scientific">Pseudocercospora eumusae</name>
    <dbReference type="NCBI Taxonomy" id="321146"/>
    <lineage>
        <taxon>Eukaryota</taxon>
        <taxon>Fungi</taxon>
        <taxon>Dikarya</taxon>
        <taxon>Ascomycota</taxon>
        <taxon>Pezizomycotina</taxon>
        <taxon>Dothideomycetes</taxon>
        <taxon>Dothideomycetidae</taxon>
        <taxon>Mycosphaerellales</taxon>
        <taxon>Mycosphaerellaceae</taxon>
        <taxon>Pseudocercospora</taxon>
    </lineage>
</organism>
<evidence type="ECO:0000313" key="4">
    <source>
        <dbReference type="Proteomes" id="UP000070133"/>
    </source>
</evidence>
<feature type="compositionally biased region" description="Gly residues" evidence="1">
    <location>
        <begin position="497"/>
        <end position="506"/>
    </location>
</feature>
<keyword evidence="4" id="KW-1185">Reference proteome</keyword>
<dbReference type="PANTHER" id="PTHR10335">
    <property type="entry name" value="RRNA 2-O-METHYLTRANSFERASE FIBRILLARIN"/>
    <property type="match status" value="1"/>
</dbReference>
<dbReference type="InterPro" id="IPR018812">
    <property type="entry name" value="SAK_HAD"/>
</dbReference>
<comment type="caution">
    <text evidence="3">The sequence shown here is derived from an EMBL/GenBank/DDBJ whole genome shotgun (WGS) entry which is preliminary data.</text>
</comment>
<dbReference type="OrthoDB" id="5596992at2759"/>
<dbReference type="GO" id="GO:0031428">
    <property type="term" value="C:box C/D methylation guide snoRNP complex"/>
    <property type="evidence" value="ECO:0007669"/>
    <property type="project" value="TreeGrafter"/>
</dbReference>
<sequence>MNTSRFLRAAFALSCKISWRRKMTTSHTPTALKRWSCQDKQLPPVKQVKNIHIYDFDNTLFKSPLPNKAVWNTSTFGSLQAEEFLYQGGWWHNPNILAATGEGLEKEEARAWEGSWNEQIAELVRLSADEPTTLNVLLTGRKESAFGELIGKMIASKRLEFDMVCLKPAVGPTGEYFNSTMHFKQALLRDIVFTYTDADELRIYEDRVKHTKGFRDFFFDLNKHLMDAGENSPRKPFTAEVIQVAEQESFMDPVTEVSEVQKMININNQAIIDGTAPANTTPYKIKRTVFYTGYLISPEDSERLKTLIKLPPNCPDHEVKYLANNILIVPRPAPKSILDKVGGIGAKVTWKVTGVACLEQRVWAARVACITPGVKTYTENTTPCVVLGTRRQAKPIEASRIQQWQPVTEDQAFEFETTVGEKVLLRVEEEYMNEDEYESSFPTAKNARKHPREEDFTPRQNGNKGPRPQQRGYHNGTNNSGYQNKRGDFGSQRGGNAARGGQGRGGQQFQCRRGNDHGGRGGGGRGRGRGSYRSLDDNVGQGYGSGGMQY</sequence>
<dbReference type="GO" id="GO:0008649">
    <property type="term" value="F:rRNA methyltransferase activity"/>
    <property type="evidence" value="ECO:0007669"/>
    <property type="project" value="TreeGrafter"/>
</dbReference>